<dbReference type="InterPro" id="IPR002509">
    <property type="entry name" value="NODB_dom"/>
</dbReference>
<name>A0ABQ4JGJ8_9ACTN</name>
<dbReference type="CDD" id="cd10959">
    <property type="entry name" value="CE4_NodB_like_3"/>
    <property type="match status" value="1"/>
</dbReference>
<evidence type="ECO:0000313" key="2">
    <source>
        <dbReference type="EMBL" id="GIJ29704.1"/>
    </source>
</evidence>
<proteinExistence type="predicted"/>
<dbReference type="RefSeq" id="WP_239098626.1">
    <property type="nucleotide sequence ID" value="NZ_BOPC01000081.1"/>
</dbReference>
<dbReference type="PANTHER" id="PTHR10587:SF137">
    <property type="entry name" value="4-DEOXY-4-FORMAMIDO-L-ARABINOSE-PHOSPHOUNDECAPRENOL DEFORMYLASE ARND-RELATED"/>
    <property type="match status" value="1"/>
</dbReference>
<accession>A0ABQ4JGJ8</accession>
<evidence type="ECO:0000313" key="3">
    <source>
        <dbReference type="Proteomes" id="UP000653076"/>
    </source>
</evidence>
<dbReference type="PANTHER" id="PTHR10587">
    <property type="entry name" value="GLYCOSYL TRANSFERASE-RELATED"/>
    <property type="match status" value="1"/>
</dbReference>
<evidence type="ECO:0000259" key="1">
    <source>
        <dbReference type="PROSITE" id="PS51677"/>
    </source>
</evidence>
<gene>
    <name evidence="2" type="ORF">Vqi01_48660</name>
</gene>
<dbReference type="Pfam" id="PF01522">
    <property type="entry name" value="Polysacc_deac_1"/>
    <property type="match status" value="1"/>
</dbReference>
<dbReference type="PROSITE" id="PS51677">
    <property type="entry name" value="NODB"/>
    <property type="match status" value="1"/>
</dbReference>
<comment type="caution">
    <text evidence="2">The sequence shown here is derived from an EMBL/GenBank/DDBJ whole genome shotgun (WGS) entry which is preliminary data.</text>
</comment>
<feature type="domain" description="NodB homology" evidence="1">
    <location>
        <begin position="64"/>
        <end position="246"/>
    </location>
</feature>
<dbReference type="SUPFAM" id="SSF88713">
    <property type="entry name" value="Glycoside hydrolase/deacetylase"/>
    <property type="match status" value="1"/>
</dbReference>
<sequence length="256" mass="28527">MVRDGVLVAFGMGVGAVCFAEAADVTDRKLPLRGGAAAAVIADRPDLFGVGRVQVTWSVPTTEKLVALTFDDGPHPRWTPMVLDILDRHRVPATFFMVGEQAQRHADIIRHRRMSQHDVGNHTWTHRDLARTDPDEAYDELFRTHTTLTDVTGREPRFLRPPYGHLSGGALAAAARMRYDIVLWSQQMRERQFRGDPAGQARHIVDRAQPGTILLAHDVGSDDRLVALDGLPDMITGLRARGFRFVTVSELLKPEQ</sequence>
<dbReference type="Proteomes" id="UP000653076">
    <property type="component" value="Unassembled WGS sequence"/>
</dbReference>
<dbReference type="EMBL" id="BOPC01000081">
    <property type="protein sequence ID" value="GIJ29704.1"/>
    <property type="molecule type" value="Genomic_DNA"/>
</dbReference>
<dbReference type="InterPro" id="IPR050248">
    <property type="entry name" value="Polysacc_deacetylase_ArnD"/>
</dbReference>
<reference evidence="2 3" key="1">
    <citation type="submission" date="2021-01" db="EMBL/GenBank/DDBJ databases">
        <title>Whole genome shotgun sequence of Verrucosispora qiuiae NBRC 106684.</title>
        <authorList>
            <person name="Komaki H."/>
            <person name="Tamura T."/>
        </authorList>
    </citation>
    <scope>NUCLEOTIDE SEQUENCE [LARGE SCALE GENOMIC DNA]</scope>
    <source>
        <strain evidence="2 3">NBRC 106684</strain>
    </source>
</reference>
<keyword evidence="3" id="KW-1185">Reference proteome</keyword>
<dbReference type="InterPro" id="IPR011330">
    <property type="entry name" value="Glyco_hydro/deAcase_b/a-brl"/>
</dbReference>
<protein>
    <submittedName>
        <fullName evidence="2">Polysaccharide deacetylase family sporulation protein PdaB</fullName>
    </submittedName>
</protein>
<organism evidence="2 3">
    <name type="scientific">Micromonospora qiuiae</name>
    <dbReference type="NCBI Taxonomy" id="502268"/>
    <lineage>
        <taxon>Bacteria</taxon>
        <taxon>Bacillati</taxon>
        <taxon>Actinomycetota</taxon>
        <taxon>Actinomycetes</taxon>
        <taxon>Micromonosporales</taxon>
        <taxon>Micromonosporaceae</taxon>
        <taxon>Micromonospora</taxon>
    </lineage>
</organism>
<dbReference type="Gene3D" id="3.20.20.370">
    <property type="entry name" value="Glycoside hydrolase/deacetylase"/>
    <property type="match status" value="1"/>
</dbReference>